<dbReference type="Gene3D" id="2.40.170.20">
    <property type="entry name" value="TonB-dependent receptor, beta-barrel domain"/>
    <property type="match status" value="1"/>
</dbReference>
<evidence type="ECO:0000259" key="15">
    <source>
        <dbReference type="Pfam" id="PF00593"/>
    </source>
</evidence>
<evidence type="ECO:0000256" key="6">
    <source>
        <dbReference type="ARBA" id="ARBA00022729"/>
    </source>
</evidence>
<dbReference type="RefSeq" id="WP_101249183.1">
    <property type="nucleotide sequence ID" value="NZ_PIUM01000002.1"/>
</dbReference>
<feature type="chain" id="PRO_5014723304" description="TonB-dependent receptor" evidence="14">
    <location>
        <begin position="25"/>
        <end position="749"/>
    </location>
</feature>
<dbReference type="Proteomes" id="UP000233293">
    <property type="component" value="Unassembled WGS sequence"/>
</dbReference>
<evidence type="ECO:0000256" key="12">
    <source>
        <dbReference type="PROSITE-ProRule" id="PRU01360"/>
    </source>
</evidence>
<evidence type="ECO:0008006" key="19">
    <source>
        <dbReference type="Google" id="ProtNLM"/>
    </source>
</evidence>
<dbReference type="InterPro" id="IPR036942">
    <property type="entry name" value="Beta-barrel_TonB_sf"/>
</dbReference>
<keyword evidence="3 12" id="KW-1134">Transmembrane beta strand</keyword>
<dbReference type="PROSITE" id="PS52016">
    <property type="entry name" value="TONB_DEPENDENT_REC_3"/>
    <property type="match status" value="1"/>
</dbReference>
<evidence type="ECO:0000256" key="11">
    <source>
        <dbReference type="ARBA" id="ARBA00023237"/>
    </source>
</evidence>
<name>A0A2N3Q0W5_9PROT</name>
<keyword evidence="8" id="KW-0406">Ion transport</keyword>
<organism evidence="17 18">
    <name type="scientific">Telmatospirillum siberiense</name>
    <dbReference type="NCBI Taxonomy" id="382514"/>
    <lineage>
        <taxon>Bacteria</taxon>
        <taxon>Pseudomonadati</taxon>
        <taxon>Pseudomonadota</taxon>
        <taxon>Alphaproteobacteria</taxon>
        <taxon>Rhodospirillales</taxon>
        <taxon>Rhodospirillaceae</taxon>
        <taxon>Telmatospirillum</taxon>
    </lineage>
</organism>
<evidence type="ECO:0000313" key="17">
    <source>
        <dbReference type="EMBL" id="PKU26221.1"/>
    </source>
</evidence>
<dbReference type="PANTHER" id="PTHR32552:SF68">
    <property type="entry name" value="FERRICHROME OUTER MEMBRANE TRANSPORTER_PHAGE RECEPTOR"/>
    <property type="match status" value="1"/>
</dbReference>
<comment type="subcellular location">
    <subcellularLocation>
        <location evidence="1 12">Cell outer membrane</location>
        <topology evidence="1 12">Multi-pass membrane protein</topology>
    </subcellularLocation>
</comment>
<gene>
    <name evidence="17" type="ORF">CWS72_03620</name>
</gene>
<keyword evidence="2 12" id="KW-0813">Transport</keyword>
<keyword evidence="6 14" id="KW-0732">Signal</keyword>
<dbReference type="Pfam" id="PF07715">
    <property type="entry name" value="Plug"/>
    <property type="match status" value="1"/>
</dbReference>
<evidence type="ECO:0000256" key="5">
    <source>
        <dbReference type="ARBA" id="ARBA00022692"/>
    </source>
</evidence>
<reference evidence="18" key="1">
    <citation type="submission" date="2017-12" db="EMBL/GenBank/DDBJ databases">
        <title>Draft genome sequence of Telmatospirillum siberiense 26-4b1T, an acidotolerant peatland alphaproteobacterium potentially involved in sulfur cycling.</title>
        <authorList>
            <person name="Hausmann B."/>
            <person name="Pjevac P."/>
            <person name="Schreck K."/>
            <person name="Herbold C.W."/>
            <person name="Daims H."/>
            <person name="Wagner M."/>
            <person name="Pester M."/>
            <person name="Loy A."/>
        </authorList>
    </citation>
    <scope>NUCLEOTIDE SEQUENCE [LARGE SCALE GENOMIC DNA]</scope>
    <source>
        <strain evidence="18">26-4b1</strain>
    </source>
</reference>
<comment type="caution">
    <text evidence="17">The sequence shown here is derived from an EMBL/GenBank/DDBJ whole genome shotgun (WGS) entry which is preliminary data.</text>
</comment>
<dbReference type="GO" id="GO:0015344">
    <property type="term" value="F:siderophore uptake transmembrane transporter activity"/>
    <property type="evidence" value="ECO:0007669"/>
    <property type="project" value="TreeGrafter"/>
</dbReference>
<keyword evidence="4" id="KW-0410">Iron transport</keyword>
<evidence type="ECO:0000256" key="1">
    <source>
        <dbReference type="ARBA" id="ARBA00004571"/>
    </source>
</evidence>
<keyword evidence="5 12" id="KW-0812">Transmembrane</keyword>
<keyword evidence="7" id="KW-0408">Iron</keyword>
<evidence type="ECO:0000256" key="3">
    <source>
        <dbReference type="ARBA" id="ARBA00022452"/>
    </source>
</evidence>
<evidence type="ECO:0000256" key="8">
    <source>
        <dbReference type="ARBA" id="ARBA00023065"/>
    </source>
</evidence>
<dbReference type="Gene3D" id="2.170.130.10">
    <property type="entry name" value="TonB-dependent receptor, plug domain"/>
    <property type="match status" value="1"/>
</dbReference>
<dbReference type="AlphaFoldDB" id="A0A2N3Q0W5"/>
<keyword evidence="18" id="KW-1185">Reference proteome</keyword>
<dbReference type="InterPro" id="IPR039426">
    <property type="entry name" value="TonB-dep_rcpt-like"/>
</dbReference>
<evidence type="ECO:0000256" key="10">
    <source>
        <dbReference type="ARBA" id="ARBA00023136"/>
    </source>
</evidence>
<dbReference type="GO" id="GO:0009279">
    <property type="term" value="C:cell outer membrane"/>
    <property type="evidence" value="ECO:0007669"/>
    <property type="project" value="UniProtKB-SubCell"/>
</dbReference>
<dbReference type="Pfam" id="PF00593">
    <property type="entry name" value="TonB_dep_Rec_b-barrel"/>
    <property type="match status" value="1"/>
</dbReference>
<comment type="similarity">
    <text evidence="12 13">Belongs to the TonB-dependent receptor family.</text>
</comment>
<protein>
    <recommendedName>
        <fullName evidence="19">TonB-dependent receptor</fullName>
    </recommendedName>
</protein>
<feature type="domain" description="TonB-dependent receptor-like beta-barrel" evidence="15">
    <location>
        <begin position="305"/>
        <end position="708"/>
    </location>
</feature>
<evidence type="ECO:0000259" key="16">
    <source>
        <dbReference type="Pfam" id="PF07715"/>
    </source>
</evidence>
<evidence type="ECO:0000256" key="13">
    <source>
        <dbReference type="RuleBase" id="RU003357"/>
    </source>
</evidence>
<dbReference type="OrthoDB" id="9760494at2"/>
<accession>A0A2N3Q0W5</accession>
<evidence type="ECO:0000256" key="7">
    <source>
        <dbReference type="ARBA" id="ARBA00023004"/>
    </source>
</evidence>
<dbReference type="PANTHER" id="PTHR32552">
    <property type="entry name" value="FERRICHROME IRON RECEPTOR-RELATED"/>
    <property type="match status" value="1"/>
</dbReference>
<feature type="signal peptide" evidence="14">
    <location>
        <begin position="1"/>
        <end position="24"/>
    </location>
</feature>
<evidence type="ECO:0000313" key="18">
    <source>
        <dbReference type="Proteomes" id="UP000233293"/>
    </source>
</evidence>
<dbReference type="InterPro" id="IPR000531">
    <property type="entry name" value="Beta-barrel_TonB"/>
</dbReference>
<dbReference type="EMBL" id="PIUM01000002">
    <property type="protein sequence ID" value="PKU26221.1"/>
    <property type="molecule type" value="Genomic_DNA"/>
</dbReference>
<keyword evidence="11 12" id="KW-0998">Cell outer membrane</keyword>
<evidence type="ECO:0000256" key="9">
    <source>
        <dbReference type="ARBA" id="ARBA00023077"/>
    </source>
</evidence>
<dbReference type="SUPFAM" id="SSF56935">
    <property type="entry name" value="Porins"/>
    <property type="match status" value="1"/>
</dbReference>
<evidence type="ECO:0000256" key="14">
    <source>
        <dbReference type="SAM" id="SignalP"/>
    </source>
</evidence>
<feature type="domain" description="TonB-dependent receptor plug" evidence="16">
    <location>
        <begin position="71"/>
        <end position="175"/>
    </location>
</feature>
<keyword evidence="9 13" id="KW-0798">TonB box</keyword>
<dbReference type="InterPro" id="IPR037066">
    <property type="entry name" value="Plug_dom_sf"/>
</dbReference>
<dbReference type="InterPro" id="IPR012910">
    <property type="entry name" value="Plug_dom"/>
</dbReference>
<evidence type="ECO:0000256" key="4">
    <source>
        <dbReference type="ARBA" id="ARBA00022496"/>
    </source>
</evidence>
<keyword evidence="10 12" id="KW-0472">Membrane</keyword>
<proteinExistence type="inferred from homology"/>
<evidence type="ECO:0000256" key="2">
    <source>
        <dbReference type="ARBA" id="ARBA00022448"/>
    </source>
</evidence>
<sequence>MDNRAYFRAVGLSVAALLASTALAGAQTLDLGAVDVAGSGGNNDTAVGSKAAPGTAAAIAPTQSSLYATEPQTIISDRYISDMLPPQSDMSAIVKMAPSVYTTSPNGPGASEAKIQMRGFVDGQYNITIDGVPFGDANDPTHHSTAYLPSGSLSQVIIDRGPGQASTQGYSSFGGSVNLFSRAFSDTAGGHVDTGWGSDNTQNYNLEAQSGLIKETGTKVLFNYDNTMTDGALQYAAAAHKNYMLKIDQPIGESWDMTLMSSVETGMYYGLAQITMAQAAKYGKSYAGLNANPSSADYFGFNHVHKTTDFEIMTLTGDAGLFQVDNKAYTYAYVNKDLEEKDQTTETTTSLYTKAQLAANPALANDVMGLAKENRFRAFGDILTLSRDVDAGIWSGTGRFGAWVEHVNNTRYLIQRDDTLGLAVPTTTYPAAYQYNILSKIDTFQPFVEYEWKPSDRWSLTPGYKHYDFSRDQFGNPNQTAGGKTQTVRTQAINAAYYADLPYFTARYRVLPELSAYFQYAQGIQAPTVNALYVADPQANKMQPQTTTNYQVGAVWKNDRITADADLYFIDFANYAQLNGSGNNAYYSNIGGVDYQGIEGEATGVVGAGFSLYTSGSLNSAKTKGTNLWVANAPDVTLGGGLLYDKDGAFGSFLTKYVGHRYAGSQVAGTDFNRLKPFNSTDLVVGYRFGNVVAHTSDIKISFGITNLFDHHTITDASSMLSGSTPTPASATYYWMSGRSYFGTLSVSF</sequence>